<keyword evidence="1" id="KW-1133">Transmembrane helix</keyword>
<evidence type="ECO:0000313" key="3">
    <source>
        <dbReference type="Proteomes" id="UP000075787"/>
    </source>
</evidence>
<dbReference type="AlphaFoldDB" id="A0A162LS49"/>
<name>A0A162LS49_9PROT</name>
<accession>A0A162LS49</accession>
<keyword evidence="1" id="KW-0812">Transmembrane</keyword>
<dbReference type="EMBL" id="LPZR01000040">
    <property type="protein sequence ID" value="KYO56639.1"/>
    <property type="molecule type" value="Genomic_DNA"/>
</dbReference>
<keyword evidence="1" id="KW-0472">Membrane</keyword>
<evidence type="ECO:0000256" key="1">
    <source>
        <dbReference type="SAM" id="Phobius"/>
    </source>
</evidence>
<feature type="transmembrane region" description="Helical" evidence="1">
    <location>
        <begin position="20"/>
        <end position="42"/>
    </location>
</feature>
<proteinExistence type="predicted"/>
<evidence type="ECO:0000313" key="2">
    <source>
        <dbReference type="EMBL" id="KYO56639.1"/>
    </source>
</evidence>
<reference evidence="2 3" key="1">
    <citation type="submission" date="2015-12" db="EMBL/GenBank/DDBJ databases">
        <title>Genome sequence of Tistrella mobilis MCCC 1A02139.</title>
        <authorList>
            <person name="Lu L."/>
            <person name="Lai Q."/>
            <person name="Shao Z."/>
            <person name="Qian P."/>
        </authorList>
    </citation>
    <scope>NUCLEOTIDE SEQUENCE [LARGE SCALE GENOMIC DNA]</scope>
    <source>
        <strain evidence="2 3">MCCC 1A02139</strain>
    </source>
</reference>
<sequence length="160" mass="16195">MLMRRIEAALARAGAAAGLYGLAGLVLLGAAGFGVAAFYIWIDGITWHPASPALWTALLLAVIGLLMMGAGRVVLRAPKPPVRQQPSAAGSSGPPGAADVAAMTGVVSELIRRNPAEGVTMAALAGVAIGASPEIRRILADAARAALAPKPPSDDRQSRT</sequence>
<dbReference type="GeneID" id="97241939"/>
<dbReference type="Proteomes" id="UP000075787">
    <property type="component" value="Unassembled WGS sequence"/>
</dbReference>
<protein>
    <submittedName>
        <fullName evidence="2">Uncharacterized protein</fullName>
    </submittedName>
</protein>
<dbReference type="RefSeq" id="WP_062761822.1">
    <property type="nucleotide sequence ID" value="NZ_CP121045.1"/>
</dbReference>
<feature type="transmembrane region" description="Helical" evidence="1">
    <location>
        <begin position="54"/>
        <end position="75"/>
    </location>
</feature>
<organism evidence="2 3">
    <name type="scientific">Tistrella mobilis</name>
    <dbReference type="NCBI Taxonomy" id="171437"/>
    <lineage>
        <taxon>Bacteria</taxon>
        <taxon>Pseudomonadati</taxon>
        <taxon>Pseudomonadota</taxon>
        <taxon>Alphaproteobacteria</taxon>
        <taxon>Geminicoccales</taxon>
        <taxon>Geminicoccaceae</taxon>
        <taxon>Tistrella</taxon>
    </lineage>
</organism>
<gene>
    <name evidence="2" type="ORF">AUP44_21765</name>
</gene>
<comment type="caution">
    <text evidence="2">The sequence shown here is derived from an EMBL/GenBank/DDBJ whole genome shotgun (WGS) entry which is preliminary data.</text>
</comment>